<dbReference type="AlphaFoldDB" id="A0A9J6FDL4"/>
<comment type="caution">
    <text evidence="2">The sequence shown here is derived from an EMBL/GenBank/DDBJ whole genome shotgun (WGS) entry which is preliminary data.</text>
</comment>
<dbReference type="Proteomes" id="UP000821853">
    <property type="component" value="Chromosome 1"/>
</dbReference>
<feature type="compositionally biased region" description="Polar residues" evidence="1">
    <location>
        <begin position="143"/>
        <end position="152"/>
    </location>
</feature>
<feature type="region of interest" description="Disordered" evidence="1">
    <location>
        <begin position="125"/>
        <end position="152"/>
    </location>
</feature>
<proteinExistence type="predicted"/>
<protein>
    <submittedName>
        <fullName evidence="2">Uncharacterized protein</fullName>
    </submittedName>
</protein>
<name>A0A9J6FDL4_HAELO</name>
<reference evidence="2 3" key="1">
    <citation type="journal article" date="2020" name="Cell">
        <title>Large-Scale Comparative Analyses of Tick Genomes Elucidate Their Genetic Diversity and Vector Capacities.</title>
        <authorList>
            <consortium name="Tick Genome and Microbiome Consortium (TIGMIC)"/>
            <person name="Jia N."/>
            <person name="Wang J."/>
            <person name="Shi W."/>
            <person name="Du L."/>
            <person name="Sun Y."/>
            <person name="Zhan W."/>
            <person name="Jiang J.F."/>
            <person name="Wang Q."/>
            <person name="Zhang B."/>
            <person name="Ji P."/>
            <person name="Bell-Sakyi L."/>
            <person name="Cui X.M."/>
            <person name="Yuan T.T."/>
            <person name="Jiang B.G."/>
            <person name="Yang W.F."/>
            <person name="Lam T.T."/>
            <person name="Chang Q.C."/>
            <person name="Ding S.J."/>
            <person name="Wang X.J."/>
            <person name="Zhu J.G."/>
            <person name="Ruan X.D."/>
            <person name="Zhao L."/>
            <person name="Wei J.T."/>
            <person name="Ye R.Z."/>
            <person name="Que T.C."/>
            <person name="Du C.H."/>
            <person name="Zhou Y.H."/>
            <person name="Cheng J.X."/>
            <person name="Dai P.F."/>
            <person name="Guo W.B."/>
            <person name="Han X.H."/>
            <person name="Huang E.J."/>
            <person name="Li L.F."/>
            <person name="Wei W."/>
            <person name="Gao Y.C."/>
            <person name="Liu J.Z."/>
            <person name="Shao H.Z."/>
            <person name="Wang X."/>
            <person name="Wang C.C."/>
            <person name="Yang T.C."/>
            <person name="Huo Q.B."/>
            <person name="Li W."/>
            <person name="Chen H.Y."/>
            <person name="Chen S.E."/>
            <person name="Zhou L.G."/>
            <person name="Ni X.B."/>
            <person name="Tian J.H."/>
            <person name="Sheng Y."/>
            <person name="Liu T."/>
            <person name="Pan Y.S."/>
            <person name="Xia L.Y."/>
            <person name="Li J."/>
            <person name="Zhao F."/>
            <person name="Cao W.C."/>
        </authorList>
    </citation>
    <scope>NUCLEOTIDE SEQUENCE [LARGE SCALE GENOMIC DNA]</scope>
    <source>
        <strain evidence="2">HaeL-2018</strain>
    </source>
</reference>
<accession>A0A9J6FDL4</accession>
<evidence type="ECO:0000313" key="3">
    <source>
        <dbReference type="Proteomes" id="UP000821853"/>
    </source>
</evidence>
<organism evidence="2 3">
    <name type="scientific">Haemaphysalis longicornis</name>
    <name type="common">Bush tick</name>
    <dbReference type="NCBI Taxonomy" id="44386"/>
    <lineage>
        <taxon>Eukaryota</taxon>
        <taxon>Metazoa</taxon>
        <taxon>Ecdysozoa</taxon>
        <taxon>Arthropoda</taxon>
        <taxon>Chelicerata</taxon>
        <taxon>Arachnida</taxon>
        <taxon>Acari</taxon>
        <taxon>Parasitiformes</taxon>
        <taxon>Ixodida</taxon>
        <taxon>Ixodoidea</taxon>
        <taxon>Ixodidae</taxon>
        <taxon>Haemaphysalinae</taxon>
        <taxon>Haemaphysalis</taxon>
    </lineage>
</organism>
<dbReference type="VEuPathDB" id="VectorBase:HLOH_059906"/>
<evidence type="ECO:0000256" key="1">
    <source>
        <dbReference type="SAM" id="MobiDB-lite"/>
    </source>
</evidence>
<dbReference type="EMBL" id="JABSTR010000001">
    <property type="protein sequence ID" value="KAH9360895.1"/>
    <property type="molecule type" value="Genomic_DNA"/>
</dbReference>
<gene>
    <name evidence="2" type="ORF">HPB48_003606</name>
</gene>
<sequence>MTSAFATVLHKIFPLMVRASSEVEIGPECMASYFKVFLGLRKLKGWAVRRECPSVYMQLTFFVPSFIIRGFANEHVGCHAPNLVITRDGRYSLGYQVPLYMVVPHLCRTSWFCNGEQKASRHVTKINGDCSAPPPPIRRLLPGTNNNDHNSD</sequence>
<evidence type="ECO:0000313" key="2">
    <source>
        <dbReference type="EMBL" id="KAH9360895.1"/>
    </source>
</evidence>
<keyword evidence="3" id="KW-1185">Reference proteome</keyword>